<feature type="transmembrane region" description="Helical" evidence="1">
    <location>
        <begin position="86"/>
        <end position="107"/>
    </location>
</feature>
<evidence type="ECO:0008006" key="4">
    <source>
        <dbReference type="Google" id="ProtNLM"/>
    </source>
</evidence>
<proteinExistence type="predicted"/>
<dbReference type="AlphaFoldDB" id="A0A7K3WB44"/>
<keyword evidence="1" id="KW-0472">Membrane</keyword>
<organism evidence="2 3">
    <name type="scientific">Goekera deserti</name>
    <dbReference type="NCBI Taxonomy" id="2497753"/>
    <lineage>
        <taxon>Bacteria</taxon>
        <taxon>Bacillati</taxon>
        <taxon>Actinomycetota</taxon>
        <taxon>Actinomycetes</taxon>
        <taxon>Geodermatophilales</taxon>
        <taxon>Geodermatophilaceae</taxon>
        <taxon>Goekera</taxon>
    </lineage>
</organism>
<feature type="transmembrane region" description="Helical" evidence="1">
    <location>
        <begin position="12"/>
        <end position="33"/>
    </location>
</feature>
<comment type="caution">
    <text evidence="2">The sequence shown here is derived from an EMBL/GenBank/DDBJ whole genome shotgun (WGS) entry which is preliminary data.</text>
</comment>
<feature type="transmembrane region" description="Helical" evidence="1">
    <location>
        <begin position="145"/>
        <end position="162"/>
    </location>
</feature>
<reference evidence="2 3" key="1">
    <citation type="submission" date="2020-02" db="EMBL/GenBank/DDBJ databases">
        <title>The whole genome sequence of CPCC 205119.</title>
        <authorList>
            <person name="Jiang Z."/>
        </authorList>
    </citation>
    <scope>NUCLEOTIDE SEQUENCE [LARGE SCALE GENOMIC DNA]</scope>
    <source>
        <strain evidence="2 3">CPCC 205119</strain>
    </source>
</reference>
<dbReference type="EMBL" id="JAAGWK010000009">
    <property type="protein sequence ID" value="NEL53536.1"/>
    <property type="molecule type" value="Genomic_DNA"/>
</dbReference>
<name>A0A7K3WB44_9ACTN</name>
<keyword evidence="3" id="KW-1185">Reference proteome</keyword>
<accession>A0A7K3WB44</accession>
<feature type="transmembrane region" description="Helical" evidence="1">
    <location>
        <begin position="253"/>
        <end position="276"/>
    </location>
</feature>
<gene>
    <name evidence="2" type="ORF">G1H19_05875</name>
</gene>
<feature type="transmembrane region" description="Helical" evidence="1">
    <location>
        <begin position="174"/>
        <end position="201"/>
    </location>
</feature>
<evidence type="ECO:0000256" key="1">
    <source>
        <dbReference type="SAM" id="Phobius"/>
    </source>
</evidence>
<dbReference type="RefSeq" id="WP_152728624.1">
    <property type="nucleotide sequence ID" value="NZ_JAABOZ010000002.1"/>
</dbReference>
<feature type="transmembrane region" description="Helical" evidence="1">
    <location>
        <begin position="221"/>
        <end position="241"/>
    </location>
</feature>
<feature type="transmembrane region" description="Helical" evidence="1">
    <location>
        <begin position="119"/>
        <end position="139"/>
    </location>
</feature>
<sequence>MLGRLGELTGRQVLVAAGLLVVAHLAVRGWIAASRDFYGDDLLIAGRAALTSPFSGDYLFGDFDGQFMPGAFLLAGLVDQVAPLQWWPEAVALVVLAALAALAVLRLLRTVLGDTPRLLLPLGFFLFSPLSLGPSAWWASAINSLPLQIGLAWFVADAIVFCRTGRKRNLATGLLVLALTYCFYLKAVLIAPLAFATVAVLLLMDGERRVLPVAWQQGRQLWLGSIAVTVGWLWAYLAVVPSESVGSATPRDVAELAWSGLTEAVLPGLVGGPWQWTSEPGSVPIADPPLALLLAAMALVGVAAWHTSTTRRGATAVWVLAGLHTAAGLVLVGIGRAGVIDDSIPPLAFRHYAGDAVALALAGALLLRAPAGDPGRGPARVGWTMPTDTRRRVLVPLAALLFVASSLVSTATYLQAWGSSRVGDYLANARSSLAAAGSEPLLDQAVPPDVLWPLAYPNNMASRALAALPDRPEFVSSTTDLRVLDEDGELRPGVVQPGVFVAPGPVEDCGYLLGPDDVGLLLEQPVFDWAWTLQITYVSDRAGTLGIALGLGQPITVPIAQGSNQLFVSVNGGGAGLQLTRQTPGMALCVTSGLIGNVAPE</sequence>
<protein>
    <recommendedName>
        <fullName evidence="4">Transmembrane protein</fullName>
    </recommendedName>
</protein>
<evidence type="ECO:0000313" key="2">
    <source>
        <dbReference type="EMBL" id="NEL53536.1"/>
    </source>
</evidence>
<feature type="transmembrane region" description="Helical" evidence="1">
    <location>
        <begin position="288"/>
        <end position="305"/>
    </location>
</feature>
<feature type="transmembrane region" description="Helical" evidence="1">
    <location>
        <begin position="352"/>
        <end position="372"/>
    </location>
</feature>
<evidence type="ECO:0000313" key="3">
    <source>
        <dbReference type="Proteomes" id="UP000470470"/>
    </source>
</evidence>
<keyword evidence="1" id="KW-1133">Transmembrane helix</keyword>
<feature type="transmembrane region" description="Helical" evidence="1">
    <location>
        <begin position="393"/>
        <end position="414"/>
    </location>
</feature>
<dbReference type="Proteomes" id="UP000470470">
    <property type="component" value="Unassembled WGS sequence"/>
</dbReference>
<keyword evidence="1" id="KW-0812">Transmembrane</keyword>
<feature type="transmembrane region" description="Helical" evidence="1">
    <location>
        <begin position="317"/>
        <end position="340"/>
    </location>
</feature>